<feature type="signal peptide" evidence="3">
    <location>
        <begin position="1"/>
        <end position="29"/>
    </location>
</feature>
<reference evidence="5" key="1">
    <citation type="journal article" date="2019" name="Int. J. Syst. Evol. Microbiol.">
        <title>The Global Catalogue of Microorganisms (GCM) 10K type strain sequencing project: providing services to taxonomists for standard genome sequencing and annotation.</title>
        <authorList>
            <consortium name="The Broad Institute Genomics Platform"/>
            <consortium name="The Broad Institute Genome Sequencing Center for Infectious Disease"/>
            <person name="Wu L."/>
            <person name="Ma J."/>
        </authorList>
    </citation>
    <scope>NUCLEOTIDE SEQUENCE [LARGE SCALE GENOMIC DNA]</scope>
    <source>
        <strain evidence="5">CCM 9147</strain>
    </source>
</reference>
<proteinExistence type="inferred from homology"/>
<keyword evidence="2 4" id="KW-0378">Hydrolase</keyword>
<comment type="similarity">
    <text evidence="1 2">Belongs to the glycosyl hydrolase 12 (cellulase H) family.</text>
</comment>
<organism evidence="4 5">
    <name type="scientific">Paenibacillus farraposensis</name>
    <dbReference type="NCBI Taxonomy" id="2807095"/>
    <lineage>
        <taxon>Bacteria</taxon>
        <taxon>Bacillati</taxon>
        <taxon>Bacillota</taxon>
        <taxon>Bacilli</taxon>
        <taxon>Bacillales</taxon>
        <taxon>Paenibacillaceae</taxon>
        <taxon>Paenibacillus</taxon>
    </lineage>
</organism>
<keyword evidence="2" id="KW-0119">Carbohydrate metabolism</keyword>
<keyword evidence="5" id="KW-1185">Reference proteome</keyword>
<dbReference type="PANTHER" id="PTHR34002">
    <property type="entry name" value="BLR1656 PROTEIN"/>
    <property type="match status" value="1"/>
</dbReference>
<keyword evidence="2" id="KW-0326">Glycosidase</keyword>
<protein>
    <submittedName>
        <fullName evidence="4">Glycoside hydrolase</fullName>
    </submittedName>
</protein>
<dbReference type="Gene3D" id="2.60.120.180">
    <property type="match status" value="1"/>
</dbReference>
<dbReference type="Pfam" id="PF01670">
    <property type="entry name" value="Glyco_hydro_12"/>
    <property type="match status" value="1"/>
</dbReference>
<feature type="chain" id="PRO_5045615376" evidence="3">
    <location>
        <begin position="30"/>
        <end position="261"/>
    </location>
</feature>
<dbReference type="SUPFAM" id="SSF49899">
    <property type="entry name" value="Concanavalin A-like lectins/glucanases"/>
    <property type="match status" value="1"/>
</dbReference>
<comment type="caution">
    <text evidence="4">The sequence shown here is derived from an EMBL/GenBank/DDBJ whole genome shotgun (WGS) entry which is preliminary data.</text>
</comment>
<dbReference type="EMBL" id="JBHTNZ010000035">
    <property type="protein sequence ID" value="MFD1463542.1"/>
    <property type="molecule type" value="Genomic_DNA"/>
</dbReference>
<evidence type="ECO:0000256" key="3">
    <source>
        <dbReference type="SAM" id="SignalP"/>
    </source>
</evidence>
<dbReference type="GO" id="GO:0016787">
    <property type="term" value="F:hydrolase activity"/>
    <property type="evidence" value="ECO:0007669"/>
    <property type="project" value="UniProtKB-KW"/>
</dbReference>
<dbReference type="RefSeq" id="WP_229523322.1">
    <property type="nucleotide sequence ID" value="NZ_JAFFQR010000019.1"/>
</dbReference>
<evidence type="ECO:0000256" key="1">
    <source>
        <dbReference type="ARBA" id="ARBA00005519"/>
    </source>
</evidence>
<name>A0ABW4DHL2_9BACL</name>
<keyword evidence="2" id="KW-0624">Polysaccharide degradation</keyword>
<gene>
    <name evidence="4" type="ORF">ACFQ5D_19720</name>
</gene>
<sequence length="261" mass="29393">MLRKRSFYYKFWLTALAVLLFVPAMMASAASSSTPSDKINFANNKYYLFNNVWGQGQVQGWTQSIFHNNDKNMGWSWNWPSNTSSVKGYPSIVSGWHWTAGYTPGSGLPVRLWDNKNINTSVNYSIKANGTYNAAYDVWFHETDKASSDSAPTDELMIWLDNTKAGPAGSYVETVSLAGSDWDLYKGWIDAGNGKGWNVFSFVRKKNTNSASFNIKNFTDYIIYTKKWMSNAKFMSSVEFGTEIFGGSGSMNISKWNVNVQ</sequence>
<dbReference type="InterPro" id="IPR013320">
    <property type="entry name" value="ConA-like_dom_sf"/>
</dbReference>
<dbReference type="InterPro" id="IPR013319">
    <property type="entry name" value="GH11/12"/>
</dbReference>
<dbReference type="PANTHER" id="PTHR34002:SF9">
    <property type="entry name" value="XYLOGLUCAN-SPECIFIC ENDO-BETA-1,4-GLUCANASE A"/>
    <property type="match status" value="1"/>
</dbReference>
<dbReference type="InterPro" id="IPR002594">
    <property type="entry name" value="GH12"/>
</dbReference>
<evidence type="ECO:0000313" key="5">
    <source>
        <dbReference type="Proteomes" id="UP001597340"/>
    </source>
</evidence>
<keyword evidence="3" id="KW-0732">Signal</keyword>
<evidence type="ECO:0000256" key="2">
    <source>
        <dbReference type="RuleBase" id="RU361163"/>
    </source>
</evidence>
<dbReference type="Proteomes" id="UP001597340">
    <property type="component" value="Unassembled WGS sequence"/>
</dbReference>
<accession>A0ABW4DHL2</accession>
<evidence type="ECO:0000313" key="4">
    <source>
        <dbReference type="EMBL" id="MFD1463542.1"/>
    </source>
</evidence>